<protein>
    <submittedName>
        <fullName evidence="1">Uncharacterized protein</fullName>
    </submittedName>
</protein>
<reference evidence="1 2" key="1">
    <citation type="journal article" date="2019" name="Emerg. Microbes Infect.">
        <title>Comprehensive subspecies identification of 175 nontuberculous mycobacteria species based on 7547 genomic profiles.</title>
        <authorList>
            <person name="Matsumoto Y."/>
            <person name="Kinjo T."/>
            <person name="Motooka D."/>
            <person name="Nabeya D."/>
            <person name="Jung N."/>
            <person name="Uechi K."/>
            <person name="Horii T."/>
            <person name="Iida T."/>
            <person name="Fujita J."/>
            <person name="Nakamura S."/>
        </authorList>
    </citation>
    <scope>NUCLEOTIDE SEQUENCE [LARGE SCALE GENOMIC DNA]</scope>
    <source>
        <strain evidence="1 2">JCM 30996</strain>
    </source>
</reference>
<evidence type="ECO:0000313" key="1">
    <source>
        <dbReference type="EMBL" id="GFH00244.1"/>
    </source>
</evidence>
<organism evidence="1 2">
    <name type="scientific">Mycolicibacterium hippocampi</name>
    <dbReference type="NCBI Taxonomy" id="659824"/>
    <lineage>
        <taxon>Bacteria</taxon>
        <taxon>Bacillati</taxon>
        <taxon>Actinomycetota</taxon>
        <taxon>Actinomycetes</taxon>
        <taxon>Mycobacteriales</taxon>
        <taxon>Mycobacteriaceae</taxon>
        <taxon>Mycolicibacterium</taxon>
    </lineage>
</organism>
<dbReference type="AlphaFoldDB" id="A0A7I9ZH36"/>
<dbReference type="RefSeq" id="WP_163887198.1">
    <property type="nucleotide sequence ID" value="NZ_BLLB01000002.1"/>
</dbReference>
<gene>
    <name evidence="1" type="ORF">MHIP_07270</name>
</gene>
<accession>A0A7I9ZH36</accession>
<name>A0A7I9ZH36_9MYCO</name>
<keyword evidence="2" id="KW-1185">Reference proteome</keyword>
<dbReference type="Proteomes" id="UP000465304">
    <property type="component" value="Unassembled WGS sequence"/>
</dbReference>
<dbReference type="EMBL" id="BLLB01000002">
    <property type="protein sequence ID" value="GFH00244.1"/>
    <property type="molecule type" value="Genomic_DNA"/>
</dbReference>
<evidence type="ECO:0000313" key="2">
    <source>
        <dbReference type="Proteomes" id="UP000465304"/>
    </source>
</evidence>
<proteinExistence type="predicted"/>
<comment type="caution">
    <text evidence="1">The sequence shown here is derived from an EMBL/GenBank/DDBJ whole genome shotgun (WGS) entry which is preliminary data.</text>
</comment>
<sequence>MTPAPRPAVGRDQQFSGHDFADLAGRFAEKLEHVRHHTEPRYVRTDWTRRNAELERDLLPVPPQDFLRHPAIRFQMFVDEYVVPHELPWIRTYVSDIEVLAESPVGAPPMFAVPDSSVQTSSNTVHQAYHLLRHQDASGRQLSEADTIVEWVADLAA</sequence>